<accession>A0A9X0B2J5</accession>
<gene>
    <name evidence="1" type="ORF">N7509_008346</name>
</gene>
<reference evidence="1" key="1">
    <citation type="submission" date="2022-12" db="EMBL/GenBank/DDBJ databases">
        <authorList>
            <person name="Petersen C."/>
        </authorList>
    </citation>
    <scope>NUCLEOTIDE SEQUENCE</scope>
    <source>
        <strain evidence="1">IBT 29677</strain>
    </source>
</reference>
<dbReference type="OrthoDB" id="61113at2759"/>
<sequence>MATHVLIHNCTVEDTELLARNNMTAFWEMTWWRMLWIDTSLDTIIKNSALRMPHNLLTGRLVRRHQKVIDHGTGQIIGYARWILPEVCAPCWLEAQTPDVSEDNKRVFENQFAEASWAIRDDMPGFDDHLEQMMERNSPTEPYISELLEKILVPSSNRES</sequence>
<protein>
    <submittedName>
        <fullName evidence="1">Acetyltransferase (GNAT) family domain-containing protein</fullName>
    </submittedName>
</protein>
<dbReference type="RefSeq" id="XP_056483603.1">
    <property type="nucleotide sequence ID" value="XM_056632983.1"/>
</dbReference>
<organism evidence="1 2">
    <name type="scientific">Penicillium cosmopolitanum</name>
    <dbReference type="NCBI Taxonomy" id="1131564"/>
    <lineage>
        <taxon>Eukaryota</taxon>
        <taxon>Fungi</taxon>
        <taxon>Dikarya</taxon>
        <taxon>Ascomycota</taxon>
        <taxon>Pezizomycotina</taxon>
        <taxon>Eurotiomycetes</taxon>
        <taxon>Eurotiomycetidae</taxon>
        <taxon>Eurotiales</taxon>
        <taxon>Aspergillaceae</taxon>
        <taxon>Penicillium</taxon>
    </lineage>
</organism>
<comment type="caution">
    <text evidence="1">The sequence shown here is derived from an EMBL/GenBank/DDBJ whole genome shotgun (WGS) entry which is preliminary data.</text>
</comment>
<dbReference type="EMBL" id="JAPZBU010000009">
    <property type="protein sequence ID" value="KAJ5385805.1"/>
    <property type="molecule type" value="Genomic_DNA"/>
</dbReference>
<dbReference type="GeneID" id="81371963"/>
<evidence type="ECO:0000313" key="2">
    <source>
        <dbReference type="Proteomes" id="UP001147747"/>
    </source>
</evidence>
<evidence type="ECO:0000313" key="1">
    <source>
        <dbReference type="EMBL" id="KAJ5385805.1"/>
    </source>
</evidence>
<dbReference type="Gene3D" id="3.40.630.30">
    <property type="match status" value="1"/>
</dbReference>
<keyword evidence="2" id="KW-1185">Reference proteome</keyword>
<proteinExistence type="predicted"/>
<reference evidence="1" key="2">
    <citation type="journal article" date="2023" name="IMA Fungus">
        <title>Comparative genomic study of the Penicillium genus elucidates a diverse pangenome and 15 lateral gene transfer events.</title>
        <authorList>
            <person name="Petersen C."/>
            <person name="Sorensen T."/>
            <person name="Nielsen M.R."/>
            <person name="Sondergaard T.E."/>
            <person name="Sorensen J.L."/>
            <person name="Fitzpatrick D.A."/>
            <person name="Frisvad J.C."/>
            <person name="Nielsen K.L."/>
        </authorList>
    </citation>
    <scope>NUCLEOTIDE SEQUENCE</scope>
    <source>
        <strain evidence="1">IBT 29677</strain>
    </source>
</reference>
<dbReference type="AlphaFoldDB" id="A0A9X0B2J5"/>
<dbReference type="Proteomes" id="UP001147747">
    <property type="component" value="Unassembled WGS sequence"/>
</dbReference>
<name>A0A9X0B2J5_9EURO</name>